<gene>
    <name evidence="3" type="ORF">GCM10010916_40010</name>
</gene>
<dbReference type="PANTHER" id="PTHR21240:SF28">
    <property type="entry name" value="ISO-OROTATE DECARBOXYLASE (EUROFUNG)"/>
    <property type="match status" value="1"/>
</dbReference>
<reference evidence="3" key="1">
    <citation type="journal article" date="2014" name="Int. J. Syst. Evol. Microbiol.">
        <title>Complete genome sequence of Corynebacterium casei LMG S-19264T (=DSM 44701T), isolated from a smear-ripened cheese.</title>
        <authorList>
            <consortium name="US DOE Joint Genome Institute (JGI-PGF)"/>
            <person name="Walter F."/>
            <person name="Albersmeier A."/>
            <person name="Kalinowski J."/>
            <person name="Ruckert C."/>
        </authorList>
    </citation>
    <scope>NUCLEOTIDE SEQUENCE</scope>
    <source>
        <strain evidence="3">CGMCC 1.12987</strain>
    </source>
</reference>
<dbReference type="GO" id="GO:0005737">
    <property type="term" value="C:cytoplasm"/>
    <property type="evidence" value="ECO:0007669"/>
    <property type="project" value="TreeGrafter"/>
</dbReference>
<dbReference type="PANTHER" id="PTHR21240">
    <property type="entry name" value="2-AMINO-3-CARBOXYLMUCONATE-6-SEMIALDEHYDE DECARBOXYLASE"/>
    <property type="match status" value="1"/>
</dbReference>
<dbReference type="Pfam" id="PF04909">
    <property type="entry name" value="Amidohydro_2"/>
    <property type="match status" value="1"/>
</dbReference>
<keyword evidence="1" id="KW-0456">Lyase</keyword>
<evidence type="ECO:0000259" key="2">
    <source>
        <dbReference type="Pfam" id="PF04909"/>
    </source>
</evidence>
<dbReference type="AlphaFoldDB" id="A0A917LFN2"/>
<feature type="domain" description="Amidohydrolase-related" evidence="2">
    <location>
        <begin position="108"/>
        <end position="359"/>
    </location>
</feature>
<dbReference type="Gene3D" id="3.20.20.140">
    <property type="entry name" value="Metal-dependent hydrolases"/>
    <property type="match status" value="1"/>
</dbReference>
<comment type="caution">
    <text evidence="3">The sequence shown here is derived from an EMBL/GenBank/DDBJ whole genome shotgun (WGS) entry which is preliminary data.</text>
</comment>
<dbReference type="InterPro" id="IPR006680">
    <property type="entry name" value="Amidohydro-rel"/>
</dbReference>
<evidence type="ECO:0000313" key="4">
    <source>
        <dbReference type="Proteomes" id="UP000644756"/>
    </source>
</evidence>
<dbReference type="EMBL" id="BMGR01000015">
    <property type="protein sequence ID" value="GGG19177.1"/>
    <property type="molecule type" value="Genomic_DNA"/>
</dbReference>
<proteinExistence type="predicted"/>
<dbReference type="SUPFAM" id="SSF51556">
    <property type="entry name" value="Metallo-dependent hydrolases"/>
    <property type="match status" value="1"/>
</dbReference>
<dbReference type="InterPro" id="IPR032465">
    <property type="entry name" value="ACMSD"/>
</dbReference>
<keyword evidence="4" id="KW-1185">Reference proteome</keyword>
<name>A0A917LFN2_9BACL</name>
<dbReference type="RefSeq" id="WP_188532844.1">
    <property type="nucleotide sequence ID" value="NZ_BMGR01000015.1"/>
</dbReference>
<protein>
    <submittedName>
        <fullName evidence="3">Amidohydrolase</fullName>
    </submittedName>
</protein>
<dbReference type="Proteomes" id="UP000644756">
    <property type="component" value="Unassembled WGS sequence"/>
</dbReference>
<dbReference type="GO" id="GO:0019748">
    <property type="term" value="P:secondary metabolic process"/>
    <property type="evidence" value="ECO:0007669"/>
    <property type="project" value="TreeGrafter"/>
</dbReference>
<organism evidence="3 4">
    <name type="scientific">Paenibacillus abyssi</name>
    <dbReference type="NCBI Taxonomy" id="1340531"/>
    <lineage>
        <taxon>Bacteria</taxon>
        <taxon>Bacillati</taxon>
        <taxon>Bacillota</taxon>
        <taxon>Bacilli</taxon>
        <taxon>Bacillales</taxon>
        <taxon>Paenibacillaceae</taxon>
        <taxon>Paenibacillus</taxon>
    </lineage>
</organism>
<sequence>MSKRDSLSDIVIVDLDVHVNDTPTELAPYMDMPWRKSLEHVSNVPWRYLSIPGYSPNFAENLPLWPGGNDRLTVETPAQMKKELSDMNIDIGILFPDHLLGVAVLPQKDYASALTRAYNAYIVDKWCDKEQGLKGLIMVAPQDPEGGAKEIEKYANEEGIVGIYLPCSGLDTLWGHVKYDPIFAAAEAAGLPVLLHAATTLVPHFPFNLHQYETFFAQHSLVHSFSMMANMLKMIETGVPVRFPKLKICFTEAGVSWVPFIMMRLDKEYVENRRDIPFLEHPPSHYIKKFYYATQPIEEPENAKHLIQLMEMYEGENTTMFASDWPHHDFDHPRKVFNMPFSPEVKRKIMGENALRFFDIDATGRRNKFKVGSTAK</sequence>
<evidence type="ECO:0000313" key="3">
    <source>
        <dbReference type="EMBL" id="GGG19177.1"/>
    </source>
</evidence>
<dbReference type="InterPro" id="IPR032466">
    <property type="entry name" value="Metal_Hydrolase"/>
</dbReference>
<dbReference type="GO" id="GO:0016831">
    <property type="term" value="F:carboxy-lyase activity"/>
    <property type="evidence" value="ECO:0007669"/>
    <property type="project" value="InterPro"/>
</dbReference>
<dbReference type="GO" id="GO:0016787">
    <property type="term" value="F:hydrolase activity"/>
    <property type="evidence" value="ECO:0007669"/>
    <property type="project" value="InterPro"/>
</dbReference>
<accession>A0A917LFN2</accession>
<reference evidence="3" key="2">
    <citation type="submission" date="2020-09" db="EMBL/GenBank/DDBJ databases">
        <authorList>
            <person name="Sun Q."/>
            <person name="Zhou Y."/>
        </authorList>
    </citation>
    <scope>NUCLEOTIDE SEQUENCE</scope>
    <source>
        <strain evidence="3">CGMCC 1.12987</strain>
    </source>
</reference>
<evidence type="ECO:0000256" key="1">
    <source>
        <dbReference type="ARBA" id="ARBA00023239"/>
    </source>
</evidence>